<dbReference type="EMBL" id="VSSQ01008369">
    <property type="protein sequence ID" value="MPM38685.1"/>
    <property type="molecule type" value="Genomic_DNA"/>
</dbReference>
<dbReference type="InterPro" id="IPR028082">
    <property type="entry name" value="Peripla_BP_I"/>
</dbReference>
<dbReference type="SUPFAM" id="SSF53822">
    <property type="entry name" value="Periplasmic binding protein-like I"/>
    <property type="match status" value="1"/>
</dbReference>
<reference evidence="6" key="1">
    <citation type="submission" date="2019-08" db="EMBL/GenBank/DDBJ databases">
        <authorList>
            <person name="Kucharzyk K."/>
            <person name="Murdoch R.W."/>
            <person name="Higgins S."/>
            <person name="Loffler F."/>
        </authorList>
    </citation>
    <scope>NUCLEOTIDE SEQUENCE</scope>
</reference>
<feature type="domain" description="GGDEF" evidence="5">
    <location>
        <begin position="663"/>
        <end position="794"/>
    </location>
</feature>
<sequence>MFSPKIKQTAKRSARDTGLPKRELVTPMMTHQTRNQISLCVMIGDVSYDFSMELMQGILNTAEREGVQVLYMMGMPRHAGFIEPGSEQITAYHHNSIYDYAYMFGADAYILSCGSLSGFDGENTYQQFLKRFDETPSVILQEQIDMDQSNKSCITVDNYSSFCQCIEHLIVAHHCHKICLLAGVKNHPDIKERMRAYFDTMRKYDLPVEESMIAYGDFSEFSDPLVSRLFDENPDIDAIAFCNDEMARGGYRECAKRGIRVGKDIAFTGFDNFSTSRTLMPPLTTVSQNIYEMGEMAVFKAVDLVCGRPVSSTKLETKLQIRRSCGCLPDAKLNLFSLEGIDCALYADCVLQRIAADLKACYDGSERERSETMIDRLIGRLEREIETDAKIDQYGFADWMQTFTDEFTSATYHVALRLNEYLGQMPAENLRVPKVRKLYDVLGFTQGFLLSYKARMVEKNLDDFRAQSWFIPEFIRDLVDSDLEEESIFYNIVKRLRGINLNSIYICLLPEAQPLQTSQVQHAPEKLLLAAYGRKDDVRAFARAQMPVIDTTHPLRDLPGLERHTHLMSFSIFSGNIQYGILLCEVDMARSSLLHVIGLQLGILINFLDLKRKEQIIGSELENIRERNQILNFLSDYDPLCNILNRRGFIEQAIRLNRENAGKPGLCVFMDLDHLKEINDTFGHSEGDMALSALSDILKQAVRRNDLIARLGGDEFVGMFIVDSPDFGEVFTSRIRQAFDEYNRNSTRPYYVEASMGIAYFTCQHNLEISQIVNEADRYLYEEKKKKRMSVLKQKCV</sequence>
<dbReference type="PANTHER" id="PTHR30146:SF24">
    <property type="entry name" value="XYLOSE OPERON REGULATORY PROTEIN"/>
    <property type="match status" value="1"/>
</dbReference>
<dbReference type="InterPro" id="IPR046335">
    <property type="entry name" value="LacI/GalR-like_sensor"/>
</dbReference>
<dbReference type="CDD" id="cd06267">
    <property type="entry name" value="PBP1_LacI_sugar_binding-like"/>
    <property type="match status" value="1"/>
</dbReference>
<evidence type="ECO:0000256" key="2">
    <source>
        <dbReference type="ARBA" id="ARBA00023125"/>
    </source>
</evidence>
<dbReference type="SMART" id="SM00267">
    <property type="entry name" value="GGDEF"/>
    <property type="match status" value="1"/>
</dbReference>
<name>A0A644ZCT1_9ZZZZ</name>
<organism evidence="6">
    <name type="scientific">bioreactor metagenome</name>
    <dbReference type="NCBI Taxonomy" id="1076179"/>
    <lineage>
        <taxon>unclassified sequences</taxon>
        <taxon>metagenomes</taxon>
        <taxon>ecological metagenomes</taxon>
    </lineage>
</organism>
<dbReference type="PROSITE" id="PS50887">
    <property type="entry name" value="GGDEF"/>
    <property type="match status" value="1"/>
</dbReference>
<feature type="region of interest" description="Disordered" evidence="4">
    <location>
        <begin position="1"/>
        <end position="21"/>
    </location>
</feature>
<dbReference type="Gene3D" id="3.40.50.2300">
    <property type="match status" value="2"/>
</dbReference>
<dbReference type="Pfam" id="PF13377">
    <property type="entry name" value="Peripla_BP_3"/>
    <property type="match status" value="1"/>
</dbReference>
<dbReference type="InterPro" id="IPR043128">
    <property type="entry name" value="Rev_trsase/Diguanyl_cyclase"/>
</dbReference>
<comment type="caution">
    <text evidence="6">The sequence shown here is derived from an EMBL/GenBank/DDBJ whole genome shotgun (WGS) entry which is preliminary data.</text>
</comment>
<keyword evidence="3" id="KW-0804">Transcription</keyword>
<evidence type="ECO:0000256" key="1">
    <source>
        <dbReference type="ARBA" id="ARBA00023015"/>
    </source>
</evidence>
<dbReference type="CDD" id="cd01949">
    <property type="entry name" value="GGDEF"/>
    <property type="match status" value="1"/>
</dbReference>
<evidence type="ECO:0000256" key="4">
    <source>
        <dbReference type="SAM" id="MobiDB-lite"/>
    </source>
</evidence>
<gene>
    <name evidence="6" type="primary">purR_32</name>
    <name evidence="6" type="ORF">SDC9_85315</name>
</gene>
<evidence type="ECO:0000256" key="3">
    <source>
        <dbReference type="ARBA" id="ARBA00023163"/>
    </source>
</evidence>
<evidence type="ECO:0000259" key="5">
    <source>
        <dbReference type="PROSITE" id="PS50887"/>
    </source>
</evidence>
<dbReference type="Pfam" id="PF00990">
    <property type="entry name" value="GGDEF"/>
    <property type="match status" value="1"/>
</dbReference>
<dbReference type="InterPro" id="IPR029787">
    <property type="entry name" value="Nucleotide_cyclase"/>
</dbReference>
<dbReference type="NCBIfam" id="TIGR00254">
    <property type="entry name" value="GGDEF"/>
    <property type="match status" value="1"/>
</dbReference>
<dbReference type="GO" id="GO:0000976">
    <property type="term" value="F:transcription cis-regulatory region binding"/>
    <property type="evidence" value="ECO:0007669"/>
    <property type="project" value="TreeGrafter"/>
</dbReference>
<accession>A0A644ZCT1</accession>
<keyword evidence="1" id="KW-0805">Transcription regulation</keyword>
<dbReference type="Gene3D" id="3.30.70.270">
    <property type="match status" value="1"/>
</dbReference>
<keyword evidence="2" id="KW-0238">DNA-binding</keyword>
<dbReference type="AlphaFoldDB" id="A0A644ZCT1"/>
<dbReference type="InterPro" id="IPR000160">
    <property type="entry name" value="GGDEF_dom"/>
</dbReference>
<protein>
    <submittedName>
        <fullName evidence="6">HTH-type transcriptional repressor PurR</fullName>
    </submittedName>
</protein>
<dbReference type="GO" id="GO:0003700">
    <property type="term" value="F:DNA-binding transcription factor activity"/>
    <property type="evidence" value="ECO:0007669"/>
    <property type="project" value="TreeGrafter"/>
</dbReference>
<dbReference type="SUPFAM" id="SSF55073">
    <property type="entry name" value="Nucleotide cyclase"/>
    <property type="match status" value="1"/>
</dbReference>
<evidence type="ECO:0000313" key="6">
    <source>
        <dbReference type="EMBL" id="MPM38685.1"/>
    </source>
</evidence>
<proteinExistence type="predicted"/>
<dbReference type="PANTHER" id="PTHR30146">
    <property type="entry name" value="LACI-RELATED TRANSCRIPTIONAL REPRESSOR"/>
    <property type="match status" value="1"/>
</dbReference>